<evidence type="ECO:0000256" key="11">
    <source>
        <dbReference type="ARBA" id="ARBA00059339"/>
    </source>
</evidence>
<dbReference type="InterPro" id="IPR008387">
    <property type="entry name" value="ATP_synth_f6_mt"/>
</dbReference>
<evidence type="ECO:0000256" key="9">
    <source>
        <dbReference type="ARBA" id="ARBA00023136"/>
    </source>
</evidence>
<proteinExistence type="inferred from homology"/>
<evidence type="ECO:0000256" key="6">
    <source>
        <dbReference type="ARBA" id="ARBA00022792"/>
    </source>
</evidence>
<dbReference type="FunFam" id="1.10.246.110:FF:000001">
    <property type="entry name" value="ATP synthase-coupling factor 6, mitochondrial"/>
    <property type="match status" value="1"/>
</dbReference>
<keyword evidence="4" id="KW-0138">CF(0)</keyword>
<dbReference type="GO" id="GO:0015078">
    <property type="term" value="F:proton transmembrane transporter activity"/>
    <property type="evidence" value="ECO:0007669"/>
    <property type="project" value="InterPro"/>
</dbReference>
<evidence type="ECO:0000256" key="10">
    <source>
        <dbReference type="ARBA" id="ARBA00029863"/>
    </source>
</evidence>
<evidence type="ECO:0000256" key="14">
    <source>
        <dbReference type="SAM" id="MobiDB-lite"/>
    </source>
</evidence>
<keyword evidence="9" id="KW-0472">Membrane</keyword>
<evidence type="ECO:0000256" key="12">
    <source>
        <dbReference type="ARBA" id="ARBA00064647"/>
    </source>
</evidence>
<dbReference type="OrthoDB" id="8965121at2759"/>
<evidence type="ECO:0000256" key="3">
    <source>
        <dbReference type="ARBA" id="ARBA00022448"/>
    </source>
</evidence>
<keyword evidence="8" id="KW-0496">Mitochondrion</keyword>
<sequence>MATSLLRIGSLTHFKCLHAGSLITLSRTPAAGAFSTKSGGSKKSNSKKMNTDKKQPKTYCDAEKLIQHKSYEFPKKEVSSAVTAAAAVNTAVGSTPVPESRPNAAAVATVATTSDMKTPASVLEATTHSILEATVDKPVLVAEAIPAVKSDSESAVAGEDTSEAEVIAKFQPLQSSEPVVEVAPVAEAMLVIEAVSKFAAVVKDVGGPSVEASSSTTDITASEVLDEAVPEPLQEKNSFKDVPKNIVEPELTGIGLKYMAEAAPLEEAPEPKTKVAPTEAAPETTDKSAPIDLTPELVAVAVPVEPSFESMVEAAPQLVAKLASPEVIPEPVSDAAPVEPTFESMVETSLKPLSEAAPLEAVCESVVEASPVELTLEPMVEAATDSVAEITFIEVTPEPMDEAAPIEAVTESLAEASETETEVSTTKESFMEVVNPAPVFAEAAGEEMEAAAESIEPSEAQMDPIQKLFVDSIRQYSAKSQAARGLVDANSKYEKNLAQEIEKLQRLYGGGDLTSFPEFKFTEPKLDDVSSK</sequence>
<evidence type="ECO:0000313" key="15">
    <source>
        <dbReference type="Proteomes" id="UP000192220"/>
    </source>
</evidence>
<dbReference type="RefSeq" id="XP_013887942.1">
    <property type="nucleotide sequence ID" value="XM_014032488.1"/>
</dbReference>
<keyword evidence="6" id="KW-0999">Mitochondrion inner membrane</keyword>
<dbReference type="STRING" id="52670.A0A2I4D6T2"/>
<dbReference type="InterPro" id="IPR036204">
    <property type="entry name" value="ATP_synth_f6_sf_mt"/>
</dbReference>
<dbReference type="GeneID" id="106535479"/>
<evidence type="ECO:0000256" key="4">
    <source>
        <dbReference type="ARBA" id="ARBA00022547"/>
    </source>
</evidence>
<accession>A0A2I4D6T2</accession>
<dbReference type="AlphaFoldDB" id="A0A2I4D6T2"/>
<dbReference type="Pfam" id="PF05511">
    <property type="entry name" value="ATP-synt_F6"/>
    <property type="match status" value="1"/>
</dbReference>
<comment type="function">
    <text evidence="11">Subunit F6, of the mitochondrial membrane ATP synthase complex (F(1)F(0) ATP synthase or Complex V) that produces ATP from ADP in the presence of a proton gradient across the membrane which is generated by electron transport complexes of the respiratory chain. ATP synthase complex consist of a soluble F(1) head domain - the catalytic core - and a membrane F(1) domain - the membrane proton channel. These two domains are linked by a central stalk rotating inside the F(1) region and a stationary peripheral stalk. During catalysis, ATP synthesis in the catalytic domain of F(1) is coupled via a rotary mechanism of the central stalk subunits to proton translocation. In vivo, can only synthesize ATP although its ATP hydrolase activity can be activated artificially in vitro. Part of the complex F(0) domain. Part of the complex F(0) domain and the peripheric stalk, which acts as a stator to hold the catalytic alpha(3)beta(3) subcomplex and subunit a/ATP6 static relative to the rotary elements.</text>
</comment>
<dbReference type="GO" id="GO:0015986">
    <property type="term" value="P:proton motive force-driven ATP synthesis"/>
    <property type="evidence" value="ECO:0007669"/>
    <property type="project" value="InterPro"/>
</dbReference>
<keyword evidence="15" id="KW-1185">Reference proteome</keyword>
<evidence type="ECO:0000256" key="7">
    <source>
        <dbReference type="ARBA" id="ARBA00023065"/>
    </source>
</evidence>
<dbReference type="GO" id="GO:0005743">
    <property type="term" value="C:mitochondrial inner membrane"/>
    <property type="evidence" value="ECO:0007669"/>
    <property type="project" value="UniProtKB-SubCell"/>
</dbReference>
<comment type="subunit">
    <text evidence="12">Component of the ATP synthase complex composed at least of ATP5F1A/subunit alpha, ATP5F1B/subunit beta, ATP5MC1/subunit c (homooctomer), MT-ATP6/subunit a, MT-ATP8/subunit 8, ATP5ME/subunit e, ATP5MF/subunit f, ATP5MG/subunit g, ATP5MK/subunit k, ATP5MJ/subunit j, ATP5F1C/subunit gamma, ATP5F1D/subunit delta, ATP5F1E/subunit epsilon, ATP5PF/subunit F6, ATP5PB/subunit b, ATP5PD/subunit d, ATP5PO/subunit OSCP. ATP synthase complex consists of a soluble F(1) head domain (subunits alpha(3) and beta(3)) - the catalytic core - and a membrane F(0) domain - the membrane proton channel (subunits c, a, 8, e, f, g, k and j). These two domains are linked by a central stalk (subunits gamma, delta, and epsilon) rotating inside the F1 region and a stationary peripheral stalk (subunits F6, b, d, and OSCP).</text>
</comment>
<evidence type="ECO:0000256" key="5">
    <source>
        <dbReference type="ARBA" id="ARBA00022781"/>
    </source>
</evidence>
<feature type="region of interest" description="Disordered" evidence="14">
    <location>
        <begin position="33"/>
        <end position="56"/>
    </location>
</feature>
<name>A0A2I4D6T2_AUSLI</name>
<dbReference type="InParanoid" id="A0A2I4D6T2"/>
<protein>
    <recommendedName>
        <fullName evidence="13">ATP synthase peripheral stalk subunit F6, mitochondrial</fullName>
    </recommendedName>
    <alternativeName>
        <fullName evidence="10">ATP synthase peripheral stalk subunit F6</fullName>
    </alternativeName>
</protein>
<evidence type="ECO:0000256" key="2">
    <source>
        <dbReference type="ARBA" id="ARBA00007346"/>
    </source>
</evidence>
<keyword evidence="7" id="KW-0406">Ion transport</keyword>
<dbReference type="Gene3D" id="1.10.246.110">
    <property type="entry name" value="Mitochondrial ATP synthase-coupling factor 6"/>
    <property type="match status" value="1"/>
</dbReference>
<reference evidence="16" key="1">
    <citation type="submission" date="2025-08" db="UniProtKB">
        <authorList>
            <consortium name="RefSeq"/>
        </authorList>
    </citation>
    <scope>IDENTIFICATION</scope>
</reference>
<gene>
    <name evidence="16" type="primary">LOC106535479</name>
</gene>
<dbReference type="SUPFAM" id="SSF111357">
    <property type="entry name" value="Mitochondrial ATP synthase coupling factor 6"/>
    <property type="match status" value="1"/>
</dbReference>
<evidence type="ECO:0000256" key="8">
    <source>
        <dbReference type="ARBA" id="ARBA00023128"/>
    </source>
</evidence>
<keyword evidence="3" id="KW-0813">Transport</keyword>
<evidence type="ECO:0000256" key="1">
    <source>
        <dbReference type="ARBA" id="ARBA00004273"/>
    </source>
</evidence>
<dbReference type="PANTHER" id="PTHR12441">
    <property type="entry name" value="ATP SYNTHASE COUPLING FACTOR 6, MITOCHONDRIAL"/>
    <property type="match status" value="1"/>
</dbReference>
<dbReference type="Proteomes" id="UP000192220">
    <property type="component" value="Unplaced"/>
</dbReference>
<dbReference type="PANTHER" id="PTHR12441:SF14">
    <property type="entry name" value="ATP SYNTHASE-COUPLING FACTOR 6, MITOCHONDRIAL"/>
    <property type="match status" value="1"/>
</dbReference>
<keyword evidence="5" id="KW-0375">Hydrogen ion transport</keyword>
<evidence type="ECO:0000313" key="16">
    <source>
        <dbReference type="RefSeq" id="XP_013887942.1"/>
    </source>
</evidence>
<comment type="similarity">
    <text evidence="2">Belongs to the eukaryotic ATPase subunit F6 family.</text>
</comment>
<dbReference type="KEGG" id="alim:106535479"/>
<organism evidence="15 16">
    <name type="scientific">Austrofundulus limnaeus</name>
    <name type="common">Annual killifish</name>
    <dbReference type="NCBI Taxonomy" id="52670"/>
    <lineage>
        <taxon>Eukaryota</taxon>
        <taxon>Metazoa</taxon>
        <taxon>Chordata</taxon>
        <taxon>Craniata</taxon>
        <taxon>Vertebrata</taxon>
        <taxon>Euteleostomi</taxon>
        <taxon>Actinopterygii</taxon>
        <taxon>Neopterygii</taxon>
        <taxon>Teleostei</taxon>
        <taxon>Neoteleostei</taxon>
        <taxon>Acanthomorphata</taxon>
        <taxon>Ovalentaria</taxon>
        <taxon>Atherinomorphae</taxon>
        <taxon>Cyprinodontiformes</taxon>
        <taxon>Rivulidae</taxon>
        <taxon>Austrofundulus</taxon>
    </lineage>
</organism>
<dbReference type="GO" id="GO:0045259">
    <property type="term" value="C:proton-transporting ATP synthase complex"/>
    <property type="evidence" value="ECO:0007669"/>
    <property type="project" value="UniProtKB-KW"/>
</dbReference>
<comment type="subcellular location">
    <subcellularLocation>
        <location evidence="1">Mitochondrion inner membrane</location>
    </subcellularLocation>
</comment>
<feature type="region of interest" description="Disordered" evidence="14">
    <location>
        <begin position="266"/>
        <end position="288"/>
    </location>
</feature>
<evidence type="ECO:0000256" key="13">
    <source>
        <dbReference type="ARBA" id="ARBA00073749"/>
    </source>
</evidence>